<comment type="caution">
    <text evidence="1">The sequence shown here is derived from an EMBL/GenBank/DDBJ whole genome shotgun (WGS) entry which is preliminary data.</text>
</comment>
<sequence length="210" mass="24133">MDVCVGEMGGEPSGVGCLRQMDGHSQPSISVPVPTWSSIIHQSFIQLSSVHFKSRIAKLTAVVFFRRQLVWNNRPFDHYTALMTLTFSICAASVNQGRHLTFMTMINVWKIVFNLHNYCCNYIQTVRSASMKRFLSLVPVCSVVIKLLISASGKIESQHLLFFFYREEIICKYYLFNCRRIERLKVCLLFNQSSNSAWRSCQDGFVGYMD</sequence>
<dbReference type="EMBL" id="JYDW01000261">
    <property type="protein sequence ID" value="KRZ50503.1"/>
    <property type="molecule type" value="Genomic_DNA"/>
</dbReference>
<dbReference type="OrthoDB" id="10356668at2759"/>
<evidence type="ECO:0000313" key="2">
    <source>
        <dbReference type="Proteomes" id="UP000054721"/>
    </source>
</evidence>
<accession>A0A0V1KTQ5</accession>
<dbReference type="Proteomes" id="UP000054721">
    <property type="component" value="Unassembled WGS sequence"/>
</dbReference>
<evidence type="ECO:0000313" key="1">
    <source>
        <dbReference type="EMBL" id="KRZ50503.1"/>
    </source>
</evidence>
<name>A0A0V1KTQ5_9BILA</name>
<reference evidence="1 2" key="1">
    <citation type="submission" date="2015-05" db="EMBL/GenBank/DDBJ databases">
        <title>Evolution of Trichinella species and genotypes.</title>
        <authorList>
            <person name="Korhonen P.K."/>
            <person name="Edoardo P."/>
            <person name="Giuseppe L.R."/>
            <person name="Gasser R.B."/>
        </authorList>
    </citation>
    <scope>NUCLEOTIDE SEQUENCE [LARGE SCALE GENOMIC DNA]</scope>
    <source>
        <strain evidence="1">ISS10</strain>
    </source>
</reference>
<dbReference type="AlphaFoldDB" id="A0A0V1KTQ5"/>
<proteinExistence type="predicted"/>
<protein>
    <submittedName>
        <fullName evidence="1">Uncharacterized protein</fullName>
    </submittedName>
</protein>
<gene>
    <name evidence="1" type="ORF">T02_11692</name>
</gene>
<organism evidence="1 2">
    <name type="scientific">Trichinella nativa</name>
    <dbReference type="NCBI Taxonomy" id="6335"/>
    <lineage>
        <taxon>Eukaryota</taxon>
        <taxon>Metazoa</taxon>
        <taxon>Ecdysozoa</taxon>
        <taxon>Nematoda</taxon>
        <taxon>Enoplea</taxon>
        <taxon>Dorylaimia</taxon>
        <taxon>Trichinellida</taxon>
        <taxon>Trichinellidae</taxon>
        <taxon>Trichinella</taxon>
    </lineage>
</organism>
<keyword evidence="2" id="KW-1185">Reference proteome</keyword>